<name>A0AAE3GB19_9GAMM</name>
<dbReference type="EC" id="4.2.1.84" evidence="2"/>
<protein>
    <submittedName>
        <fullName evidence="2">Nitrile hydratase</fullName>
        <ecNumber evidence="2">4.2.1.84</ecNumber>
    </submittedName>
</protein>
<evidence type="ECO:0000313" key="3">
    <source>
        <dbReference type="Proteomes" id="UP001205843"/>
    </source>
</evidence>
<dbReference type="InterPro" id="IPR024690">
    <property type="entry name" value="CN_hydtase_beta_dom_C"/>
</dbReference>
<dbReference type="Proteomes" id="UP001205843">
    <property type="component" value="Unassembled WGS sequence"/>
</dbReference>
<dbReference type="SUPFAM" id="SSF50090">
    <property type="entry name" value="Electron transport accessory proteins"/>
    <property type="match status" value="1"/>
</dbReference>
<feature type="domain" description="Nitrile hydratase beta subunit" evidence="1">
    <location>
        <begin position="10"/>
        <end position="94"/>
    </location>
</feature>
<sequence>MSTSRGPLLTGARVTVRTGPPEAHCRTPAYLRGKQGEVMEVLGSYRNPSLLAFNKPGLPRLRLYRVRFPRQTLWPQTPGNSADSVVADLYEHWLIPSEDNANG</sequence>
<dbReference type="Gene3D" id="2.30.30.50">
    <property type="match status" value="1"/>
</dbReference>
<comment type="caution">
    <text evidence="2">The sequence shown here is derived from an EMBL/GenBank/DDBJ whole genome shotgun (WGS) entry which is preliminary data.</text>
</comment>
<dbReference type="EMBL" id="JALJXV010000012">
    <property type="protein sequence ID" value="MCP1676992.1"/>
    <property type="molecule type" value="Genomic_DNA"/>
</dbReference>
<dbReference type="AlphaFoldDB" id="A0AAE3GB19"/>
<keyword evidence="3" id="KW-1185">Reference proteome</keyword>
<accession>A0AAE3GB19</accession>
<evidence type="ECO:0000259" key="1">
    <source>
        <dbReference type="Pfam" id="PF02211"/>
    </source>
</evidence>
<keyword evidence="2" id="KW-0456">Lyase</keyword>
<gene>
    <name evidence="2" type="ORF">J2T57_004166</name>
</gene>
<dbReference type="RefSeq" id="WP_253484685.1">
    <property type="nucleotide sequence ID" value="NZ_JALJXV010000012.1"/>
</dbReference>
<dbReference type="InterPro" id="IPR008990">
    <property type="entry name" value="Elect_transpt_acc-like_dom_sf"/>
</dbReference>
<dbReference type="Pfam" id="PF02211">
    <property type="entry name" value="NHase_beta_C"/>
    <property type="match status" value="1"/>
</dbReference>
<evidence type="ECO:0000313" key="2">
    <source>
        <dbReference type="EMBL" id="MCP1676992.1"/>
    </source>
</evidence>
<dbReference type="GO" id="GO:0018822">
    <property type="term" value="F:nitrile hydratase activity"/>
    <property type="evidence" value="ECO:0007669"/>
    <property type="project" value="UniProtKB-EC"/>
</dbReference>
<reference evidence="2" key="1">
    <citation type="submission" date="2022-03" db="EMBL/GenBank/DDBJ databases">
        <title>Genomic Encyclopedia of Type Strains, Phase III (KMG-III): the genomes of soil and plant-associated and newly described type strains.</title>
        <authorList>
            <person name="Whitman W."/>
        </authorList>
    </citation>
    <scope>NUCLEOTIDE SEQUENCE</scope>
    <source>
        <strain evidence="2">ANL 6-2</strain>
    </source>
</reference>
<organism evidence="2 3">
    <name type="scientific">Natronocella acetinitrilica</name>
    <dbReference type="NCBI Taxonomy" id="414046"/>
    <lineage>
        <taxon>Bacteria</taxon>
        <taxon>Pseudomonadati</taxon>
        <taxon>Pseudomonadota</taxon>
        <taxon>Gammaproteobacteria</taxon>
        <taxon>Chromatiales</taxon>
        <taxon>Ectothiorhodospiraceae</taxon>
        <taxon>Natronocella</taxon>
    </lineage>
</organism>
<proteinExistence type="predicted"/>